<comment type="caution">
    <text evidence="2">The sequence shown here is derived from an EMBL/GenBank/DDBJ whole genome shotgun (WGS) entry which is preliminary data.</text>
</comment>
<proteinExistence type="predicted"/>
<sequence length="132" mass="14691">MPLKIKLVSIMVDDQDKALDFYTNKLGFIKKLEIDMGEHKWISVVSSDSDYMELGLEPNVGVPEAKVYQKALLDNGIPATAFDVDDIETEHKKLVEKGVLFKSEPKDVGGIKVAILHDTVGNLIQIQQVPKL</sequence>
<accession>A0A9N8EJP8</accession>
<dbReference type="InterPro" id="IPR037523">
    <property type="entry name" value="VOC_core"/>
</dbReference>
<protein>
    <submittedName>
        <fullName evidence="2">Glyoxalase bleomycin resistance protein dioxygenase</fullName>
    </submittedName>
</protein>
<dbReference type="InterPro" id="IPR004360">
    <property type="entry name" value="Glyas_Fos-R_dOase_dom"/>
</dbReference>
<dbReference type="Gene3D" id="3.10.180.10">
    <property type="entry name" value="2,3-Dihydroxybiphenyl 1,2-Dioxygenase, domain 1"/>
    <property type="match status" value="1"/>
</dbReference>
<dbReference type="PANTHER" id="PTHR36437">
    <property type="entry name" value="GLYOXALASE/BLEOMYCIN RESISTANCE PROTEIN/DIOXYGENASE"/>
    <property type="match status" value="1"/>
</dbReference>
<keyword evidence="2" id="KW-0223">Dioxygenase</keyword>
<dbReference type="Pfam" id="PF00903">
    <property type="entry name" value="Glyoxalase"/>
    <property type="match status" value="1"/>
</dbReference>
<dbReference type="OrthoDB" id="10261104at2759"/>
<dbReference type="SUPFAM" id="SSF54593">
    <property type="entry name" value="Glyoxalase/Bleomycin resistance protein/Dihydroxybiphenyl dioxygenase"/>
    <property type="match status" value="1"/>
</dbReference>
<dbReference type="EMBL" id="CAICTM010001254">
    <property type="protein sequence ID" value="CAB9521988.1"/>
    <property type="molecule type" value="Genomic_DNA"/>
</dbReference>
<evidence type="ECO:0000313" key="3">
    <source>
        <dbReference type="Proteomes" id="UP001153069"/>
    </source>
</evidence>
<dbReference type="AlphaFoldDB" id="A0A9N8EJP8"/>
<gene>
    <name evidence="2" type="ORF">SEMRO_1256_G256650.1</name>
</gene>
<keyword evidence="2" id="KW-0560">Oxidoreductase</keyword>
<feature type="domain" description="VOC" evidence="1">
    <location>
        <begin position="4"/>
        <end position="129"/>
    </location>
</feature>
<dbReference type="PROSITE" id="PS51819">
    <property type="entry name" value="VOC"/>
    <property type="match status" value="1"/>
</dbReference>
<dbReference type="Proteomes" id="UP001153069">
    <property type="component" value="Unassembled WGS sequence"/>
</dbReference>
<name>A0A9N8EJP8_9STRA</name>
<dbReference type="GO" id="GO:0051213">
    <property type="term" value="F:dioxygenase activity"/>
    <property type="evidence" value="ECO:0007669"/>
    <property type="project" value="UniProtKB-KW"/>
</dbReference>
<reference evidence="2" key="1">
    <citation type="submission" date="2020-06" db="EMBL/GenBank/DDBJ databases">
        <authorList>
            <consortium name="Plant Systems Biology data submission"/>
        </authorList>
    </citation>
    <scope>NUCLEOTIDE SEQUENCE</scope>
    <source>
        <strain evidence="2">D6</strain>
    </source>
</reference>
<keyword evidence="3" id="KW-1185">Reference proteome</keyword>
<evidence type="ECO:0000259" key="1">
    <source>
        <dbReference type="PROSITE" id="PS51819"/>
    </source>
</evidence>
<dbReference type="InterPro" id="IPR029068">
    <property type="entry name" value="Glyas_Bleomycin-R_OHBP_Dase"/>
</dbReference>
<organism evidence="2 3">
    <name type="scientific">Seminavis robusta</name>
    <dbReference type="NCBI Taxonomy" id="568900"/>
    <lineage>
        <taxon>Eukaryota</taxon>
        <taxon>Sar</taxon>
        <taxon>Stramenopiles</taxon>
        <taxon>Ochrophyta</taxon>
        <taxon>Bacillariophyta</taxon>
        <taxon>Bacillariophyceae</taxon>
        <taxon>Bacillariophycidae</taxon>
        <taxon>Naviculales</taxon>
        <taxon>Naviculaceae</taxon>
        <taxon>Seminavis</taxon>
    </lineage>
</organism>
<evidence type="ECO:0000313" key="2">
    <source>
        <dbReference type="EMBL" id="CAB9521988.1"/>
    </source>
</evidence>
<dbReference type="PANTHER" id="PTHR36437:SF2">
    <property type="entry name" value="GLYOXALASE_BLEOMYCIN RESISTANCE PROTEIN_DIOXYGENASE"/>
    <property type="match status" value="1"/>
</dbReference>